<feature type="region of interest" description="Disordered" evidence="1">
    <location>
        <begin position="1"/>
        <end position="46"/>
    </location>
</feature>
<comment type="caution">
    <text evidence="3">The sequence shown here is derived from an EMBL/GenBank/DDBJ whole genome shotgun (WGS) entry which is preliminary data.</text>
</comment>
<dbReference type="Gene3D" id="1.25.40.180">
    <property type="match status" value="1"/>
</dbReference>
<gene>
    <name evidence="3" type="ORF">QYM36_008111</name>
</gene>
<keyword evidence="4" id="KW-1185">Reference proteome</keyword>
<dbReference type="GO" id="GO:0016281">
    <property type="term" value="C:eukaryotic translation initiation factor 4F complex"/>
    <property type="evidence" value="ECO:0007669"/>
    <property type="project" value="TreeGrafter"/>
</dbReference>
<dbReference type="GO" id="GO:0003729">
    <property type="term" value="F:mRNA binding"/>
    <property type="evidence" value="ECO:0007669"/>
    <property type="project" value="TreeGrafter"/>
</dbReference>
<feature type="domain" description="MIF4G" evidence="2">
    <location>
        <begin position="78"/>
        <end position="185"/>
    </location>
</feature>
<dbReference type="SUPFAM" id="SSF48371">
    <property type="entry name" value="ARM repeat"/>
    <property type="match status" value="1"/>
</dbReference>
<evidence type="ECO:0000313" key="3">
    <source>
        <dbReference type="EMBL" id="KAK2727510.1"/>
    </source>
</evidence>
<dbReference type="GO" id="GO:0003743">
    <property type="term" value="F:translation initiation factor activity"/>
    <property type="evidence" value="ECO:0007669"/>
    <property type="project" value="TreeGrafter"/>
</dbReference>
<dbReference type="InterPro" id="IPR016024">
    <property type="entry name" value="ARM-type_fold"/>
</dbReference>
<evidence type="ECO:0000259" key="2">
    <source>
        <dbReference type="Pfam" id="PF02854"/>
    </source>
</evidence>
<feature type="compositionally biased region" description="Basic and acidic residues" evidence="1">
    <location>
        <begin position="35"/>
        <end position="46"/>
    </location>
</feature>
<name>A0AA88IAN8_ARTSF</name>
<accession>A0AA88IAN8</accession>
<dbReference type="AlphaFoldDB" id="A0AA88IAN8"/>
<dbReference type="EMBL" id="JAVRJZ010000001">
    <property type="protein sequence ID" value="KAK2727510.1"/>
    <property type="molecule type" value="Genomic_DNA"/>
</dbReference>
<dbReference type="PANTHER" id="PTHR23253">
    <property type="entry name" value="EUKARYOTIC TRANSLATION INITIATION FACTOR 4 GAMMA"/>
    <property type="match status" value="1"/>
</dbReference>
<dbReference type="Proteomes" id="UP001187531">
    <property type="component" value="Unassembled WGS sequence"/>
</dbReference>
<sequence length="229" mass="25958">MIKDPSLTKMPLKLPAEISSKGLPSKRPGSWNQAARREGSRIQEWKKPLLQSPNQGKSICAKKKVTDFEKEKTNDLKRIIKGELNKMTPENFDKISKGIVALEIDTEERLNALIQLSFDKVVNESIYALQYTELCQLMVEKEVPSTNGTGKVIFHQILNMSADFRKAFRNRPQQSRDETVIGQMRALVMQNCKMIIRELADTATISTRSIHYILSKDLGQVGTKDSHQA</sequence>
<reference evidence="3" key="1">
    <citation type="submission" date="2023-07" db="EMBL/GenBank/DDBJ databases">
        <title>Chromosome-level genome assembly of Artemia franciscana.</title>
        <authorList>
            <person name="Jo E."/>
        </authorList>
    </citation>
    <scope>NUCLEOTIDE SEQUENCE</scope>
    <source>
        <tissue evidence="3">Whole body</tissue>
    </source>
</reference>
<dbReference type="Pfam" id="PF02854">
    <property type="entry name" value="MIF4G"/>
    <property type="match status" value="1"/>
</dbReference>
<dbReference type="PANTHER" id="PTHR23253:SF78">
    <property type="entry name" value="EUKARYOTIC TRANSLATION INITIATION FACTOR 4G1, ISOFORM B-RELATED"/>
    <property type="match status" value="1"/>
</dbReference>
<proteinExistence type="predicted"/>
<protein>
    <recommendedName>
        <fullName evidence="2">MIF4G domain-containing protein</fullName>
    </recommendedName>
</protein>
<organism evidence="3 4">
    <name type="scientific">Artemia franciscana</name>
    <name type="common">Brine shrimp</name>
    <name type="synonym">Artemia sanfranciscana</name>
    <dbReference type="NCBI Taxonomy" id="6661"/>
    <lineage>
        <taxon>Eukaryota</taxon>
        <taxon>Metazoa</taxon>
        <taxon>Ecdysozoa</taxon>
        <taxon>Arthropoda</taxon>
        <taxon>Crustacea</taxon>
        <taxon>Branchiopoda</taxon>
        <taxon>Anostraca</taxon>
        <taxon>Artemiidae</taxon>
        <taxon>Artemia</taxon>
    </lineage>
</organism>
<evidence type="ECO:0000313" key="4">
    <source>
        <dbReference type="Proteomes" id="UP001187531"/>
    </source>
</evidence>
<evidence type="ECO:0000256" key="1">
    <source>
        <dbReference type="SAM" id="MobiDB-lite"/>
    </source>
</evidence>
<dbReference type="InterPro" id="IPR003890">
    <property type="entry name" value="MIF4G-like_typ-3"/>
</dbReference>